<dbReference type="Gene3D" id="3.60.20.10">
    <property type="entry name" value="Glutamine Phosphoribosylpyrophosphate, subunit 1, domain 1"/>
    <property type="match status" value="1"/>
</dbReference>
<dbReference type="InterPro" id="IPR043146">
    <property type="entry name" value="Penicillin_amidase_N_B-knob"/>
</dbReference>
<dbReference type="PANTHER" id="PTHR34218">
    <property type="entry name" value="PEPTIDASE S45 PENICILLIN AMIDASE"/>
    <property type="match status" value="1"/>
</dbReference>
<dbReference type="SUPFAM" id="SSF56235">
    <property type="entry name" value="N-terminal nucleophile aminohydrolases (Ntn hydrolases)"/>
    <property type="match status" value="1"/>
</dbReference>
<dbReference type="InterPro" id="IPR002692">
    <property type="entry name" value="S45"/>
</dbReference>
<comment type="similarity">
    <text evidence="1">Belongs to the peptidase S45 family.</text>
</comment>
<dbReference type="AlphaFoldDB" id="A0A3B0YRR7"/>
<dbReference type="Gene3D" id="1.10.1400.10">
    <property type="match status" value="1"/>
</dbReference>
<dbReference type="InterPro" id="IPR023343">
    <property type="entry name" value="Penicillin_amidase_dom1"/>
</dbReference>
<dbReference type="Gene3D" id="1.10.439.10">
    <property type="entry name" value="Penicillin Amidohydrolase, domain 1"/>
    <property type="match status" value="1"/>
</dbReference>
<gene>
    <name evidence="5" type="ORF">MNBD_GAMMA16-983</name>
</gene>
<dbReference type="CDD" id="cd03747">
    <property type="entry name" value="Ntn_PGA_like"/>
    <property type="match status" value="1"/>
</dbReference>
<feature type="region of interest" description="Disordered" evidence="4">
    <location>
        <begin position="705"/>
        <end position="742"/>
    </location>
</feature>
<dbReference type="GO" id="GO:0017000">
    <property type="term" value="P:antibiotic biosynthetic process"/>
    <property type="evidence" value="ECO:0007669"/>
    <property type="project" value="InterPro"/>
</dbReference>
<evidence type="ECO:0000313" key="5">
    <source>
        <dbReference type="EMBL" id="VAW83568.1"/>
    </source>
</evidence>
<sequence length="784" mass="86691">MALGIVVVAALALAYVLVMRSLPQLDGRISVVGIDADVTIVRDQVGIPTITGTDRVDVAFATGFAHAQDRFFQMDLSRRNSAGELSALFGSVALDLDKRHRLHRFRARAMATMQGLPNYDKAILDAYTVGVNAGLESLQSKPFEYFVLRSEPVPWRVEDSILAVYSMFLDLNDERARADVRRGIVHNVIPPEVFEWMYPEGTSWDAPIMGVAHQSFRIPDASVYDVSAKQVAVSGTLRLDYPERPLPGSNSWAVSGDLTATGRAIVANDMHLQIKVPNVFYRMRLIVPGETDITGLTLPGMPVIIIGSNGRIAWSFTNSYGDWSDAVIVQAAQEEGSYQTPDGPQQFDVFTETIEVKNAEIETLTVRETIWGPLLDDGSYPDADIAVSWIGHDSFAVNIRQVALEKANTVSEALDIANAMGIPPQNFVCGDADGNIGWTIAGKIPLRSDEYDARLPADWSEQTGWLGWVAPENYPRIVNPESGRIWTANARVADGVALDIIGTGDYALGARAQQIRNRLFAQSSFEPTDMLKIQIDDRAVFLQRWHSLLLDVLDESAVKGDSARQQYRDLVEHWVPRASVDSVGYRLVRAFRLEVRARVFEMLMSPVKERYGSDVKLSISRQFEAPLWDLLNEQPLHLLTPTYESWPGLMLAAVDQNIAYFAETYNSPLADRSWGERNTAAIRHPLSRALPFLSGWLDMPADQMSGDSNMPKAQGPSIGASERSAVSPGDERNAYLHMPTGQSGHPMSQYYRAGHDDWVQARATSFLPGEPTHSLTLTAVDSGR</sequence>
<dbReference type="PIRSF" id="PIRSF001227">
    <property type="entry name" value="Pen_acylase"/>
    <property type="match status" value="1"/>
</dbReference>
<dbReference type="GO" id="GO:0016811">
    <property type="term" value="F:hydrolase activity, acting on carbon-nitrogen (but not peptide) bonds, in linear amides"/>
    <property type="evidence" value="ECO:0007669"/>
    <property type="project" value="InterPro"/>
</dbReference>
<dbReference type="PANTHER" id="PTHR34218:SF4">
    <property type="entry name" value="ACYL-HOMOSERINE LACTONE ACYLASE QUIP"/>
    <property type="match status" value="1"/>
</dbReference>
<accession>A0A3B0YRR7</accession>
<dbReference type="EMBL" id="UOFO01000009">
    <property type="protein sequence ID" value="VAW83568.1"/>
    <property type="molecule type" value="Genomic_DNA"/>
</dbReference>
<name>A0A3B0YRR7_9ZZZZ</name>
<evidence type="ECO:0000256" key="4">
    <source>
        <dbReference type="SAM" id="MobiDB-lite"/>
    </source>
</evidence>
<dbReference type="InterPro" id="IPR043147">
    <property type="entry name" value="Penicillin_amidase_A-knob"/>
</dbReference>
<evidence type="ECO:0000256" key="1">
    <source>
        <dbReference type="ARBA" id="ARBA00006586"/>
    </source>
</evidence>
<evidence type="ECO:0000256" key="3">
    <source>
        <dbReference type="ARBA" id="ARBA00023145"/>
    </source>
</evidence>
<dbReference type="Gene3D" id="2.30.120.10">
    <property type="match status" value="1"/>
</dbReference>
<evidence type="ECO:0000256" key="2">
    <source>
        <dbReference type="ARBA" id="ARBA00022801"/>
    </source>
</evidence>
<organism evidence="5">
    <name type="scientific">hydrothermal vent metagenome</name>
    <dbReference type="NCBI Taxonomy" id="652676"/>
    <lineage>
        <taxon>unclassified sequences</taxon>
        <taxon>metagenomes</taxon>
        <taxon>ecological metagenomes</taxon>
    </lineage>
</organism>
<proteinExistence type="inferred from homology"/>
<protein>
    <submittedName>
        <fullName evidence="5">Penicillin acylase II</fullName>
    </submittedName>
</protein>
<dbReference type="Pfam" id="PF01804">
    <property type="entry name" value="Penicil_amidase"/>
    <property type="match status" value="1"/>
</dbReference>
<keyword evidence="3" id="KW-0865">Zymogen</keyword>
<dbReference type="InterPro" id="IPR029055">
    <property type="entry name" value="Ntn_hydrolases_N"/>
</dbReference>
<keyword evidence="2" id="KW-0378">Hydrolase</keyword>
<dbReference type="InterPro" id="IPR014395">
    <property type="entry name" value="Pen/GL7ACA/AHL_acylase"/>
</dbReference>
<reference evidence="5" key="1">
    <citation type="submission" date="2018-06" db="EMBL/GenBank/DDBJ databases">
        <authorList>
            <person name="Zhirakovskaya E."/>
        </authorList>
    </citation>
    <scope>NUCLEOTIDE SEQUENCE</scope>
</reference>